<reference evidence="1 2" key="1">
    <citation type="submission" date="2020-02" db="EMBL/GenBank/DDBJ databases">
        <title>Draft genome sequence of Haematococcus lacustris strain NIES-144.</title>
        <authorList>
            <person name="Morimoto D."/>
            <person name="Nakagawa S."/>
            <person name="Yoshida T."/>
            <person name="Sawayama S."/>
        </authorList>
    </citation>
    <scope>NUCLEOTIDE SEQUENCE [LARGE SCALE GENOMIC DNA]</scope>
    <source>
        <strain evidence="1 2">NIES-144</strain>
    </source>
</reference>
<name>A0A699YVC1_HAELA</name>
<sequence length="172" mass="18548">VAAFAERVPEPSLTEYQAEVNRLRHAAHTINHLCANSVRTGIYTVACGAFKELLANSAEVLAKRLLDQVRATTRASNAWLSEEYGSMATEVDGWAGCTHPPSVLNAALKTTAADCECRLSQGIYTVACGAFKELLANSAEVLAKRLLDQVRATTRASNAWLSEEYGSMATEV</sequence>
<evidence type="ECO:0000313" key="1">
    <source>
        <dbReference type="EMBL" id="GFH10429.1"/>
    </source>
</evidence>
<organism evidence="1 2">
    <name type="scientific">Haematococcus lacustris</name>
    <name type="common">Green alga</name>
    <name type="synonym">Haematococcus pluvialis</name>
    <dbReference type="NCBI Taxonomy" id="44745"/>
    <lineage>
        <taxon>Eukaryota</taxon>
        <taxon>Viridiplantae</taxon>
        <taxon>Chlorophyta</taxon>
        <taxon>core chlorophytes</taxon>
        <taxon>Chlorophyceae</taxon>
        <taxon>CS clade</taxon>
        <taxon>Chlamydomonadales</taxon>
        <taxon>Haematococcaceae</taxon>
        <taxon>Haematococcus</taxon>
    </lineage>
</organism>
<dbReference type="AlphaFoldDB" id="A0A699YVC1"/>
<keyword evidence="2" id="KW-1185">Reference proteome</keyword>
<proteinExistence type="predicted"/>
<comment type="caution">
    <text evidence="1">The sequence shown here is derived from an EMBL/GenBank/DDBJ whole genome shotgun (WGS) entry which is preliminary data.</text>
</comment>
<protein>
    <submittedName>
        <fullName evidence="1">Uncharacterized protein</fullName>
    </submittedName>
</protein>
<dbReference type="Proteomes" id="UP000485058">
    <property type="component" value="Unassembled WGS sequence"/>
</dbReference>
<accession>A0A699YVC1</accession>
<gene>
    <name evidence="1" type="ORF">HaLaN_05739</name>
</gene>
<evidence type="ECO:0000313" key="2">
    <source>
        <dbReference type="Proteomes" id="UP000485058"/>
    </source>
</evidence>
<dbReference type="EMBL" id="BLLF01000314">
    <property type="protein sequence ID" value="GFH10429.1"/>
    <property type="molecule type" value="Genomic_DNA"/>
</dbReference>
<feature type="non-terminal residue" evidence="1">
    <location>
        <position position="172"/>
    </location>
</feature>
<feature type="non-terminal residue" evidence="1">
    <location>
        <position position="1"/>
    </location>
</feature>